<gene>
    <name evidence="3" type="ORF">Pan54_06910</name>
</gene>
<dbReference type="EMBL" id="SJPG01000001">
    <property type="protein sequence ID" value="TWT59980.1"/>
    <property type="molecule type" value="Genomic_DNA"/>
</dbReference>
<evidence type="ECO:0000256" key="2">
    <source>
        <dbReference type="SAM" id="Coils"/>
    </source>
</evidence>
<dbReference type="OrthoDB" id="9778733at2"/>
<dbReference type="AlphaFoldDB" id="A0A5C5XAH5"/>
<evidence type="ECO:0000313" key="3">
    <source>
        <dbReference type="EMBL" id="TWT59980.1"/>
    </source>
</evidence>
<evidence type="ECO:0000256" key="1">
    <source>
        <dbReference type="PROSITE-ProRule" id="PRU00339"/>
    </source>
</evidence>
<dbReference type="PROSITE" id="PS50005">
    <property type="entry name" value="TPR"/>
    <property type="match status" value="2"/>
</dbReference>
<comment type="caution">
    <text evidence="3">The sequence shown here is derived from an EMBL/GenBank/DDBJ whole genome shotgun (WGS) entry which is preliminary data.</text>
</comment>
<dbReference type="RefSeq" id="WP_146502152.1">
    <property type="nucleotide sequence ID" value="NZ_SJPG01000001.1"/>
</dbReference>
<name>A0A5C5XAH5_9PLAN</name>
<feature type="coiled-coil region" evidence="2">
    <location>
        <begin position="391"/>
        <end position="418"/>
    </location>
</feature>
<evidence type="ECO:0000313" key="4">
    <source>
        <dbReference type="Proteomes" id="UP000316095"/>
    </source>
</evidence>
<dbReference type="SUPFAM" id="SSF48452">
    <property type="entry name" value="TPR-like"/>
    <property type="match status" value="1"/>
</dbReference>
<dbReference type="SMART" id="SM00028">
    <property type="entry name" value="TPR"/>
    <property type="match status" value="5"/>
</dbReference>
<keyword evidence="2" id="KW-0175">Coiled coil</keyword>
<dbReference type="Gene3D" id="1.25.40.10">
    <property type="entry name" value="Tetratricopeptide repeat domain"/>
    <property type="match status" value="3"/>
</dbReference>
<feature type="repeat" description="TPR" evidence="1">
    <location>
        <begin position="332"/>
        <end position="365"/>
    </location>
</feature>
<accession>A0A5C5XAH5</accession>
<dbReference type="InterPro" id="IPR019734">
    <property type="entry name" value="TPR_rpt"/>
</dbReference>
<dbReference type="Pfam" id="PF13432">
    <property type="entry name" value="TPR_16"/>
    <property type="match status" value="1"/>
</dbReference>
<dbReference type="InterPro" id="IPR011990">
    <property type="entry name" value="TPR-like_helical_dom_sf"/>
</dbReference>
<feature type="repeat" description="TPR" evidence="1">
    <location>
        <begin position="69"/>
        <end position="102"/>
    </location>
</feature>
<proteinExistence type="predicted"/>
<sequence>MDQSGEELKMQTTLRMLMVIITAEFVICGYLVVKQVGQQVPVIPSINFDDPLLAADLNALAETARQGDSQEWQVLGDGLLGQGFYGEAELAFRQALDMDPQNAMAQFKLAFCLDRTGRVAESTSEYLRAAKIAKPSEALIGSRKNCLYQVGRNALRQEQSEVAEKLFLEGAGFLPAAYQYSKLLVRSNRAAEAMPTIEHGLEVYPNSLKFTEVRMNAFKQMDRQFEAEQEARMLERSESVMPTDFSLIFILPLNAMIGFQHEEEISEQLWTDQSLDLIAKKMNELLLLLEPTSHQKKYALRKSLIKVEYERQNADRMLELIDQAHTDGDFDAELLQREGEAYALKGDWERAASMWLRVVKMSPNAAVHEKLAQYYEASKDTPKRDEHLGYAALLNAKENYLKNQLEEAKEAATKAQKLLPEIATVWFYSAEIERALRNPDRARSNYALCVKLDPSHGRAIRGLQSLAEN</sequence>
<organism evidence="3 4">
    <name type="scientific">Rubinisphaera italica</name>
    <dbReference type="NCBI Taxonomy" id="2527969"/>
    <lineage>
        <taxon>Bacteria</taxon>
        <taxon>Pseudomonadati</taxon>
        <taxon>Planctomycetota</taxon>
        <taxon>Planctomycetia</taxon>
        <taxon>Planctomycetales</taxon>
        <taxon>Planctomycetaceae</taxon>
        <taxon>Rubinisphaera</taxon>
    </lineage>
</organism>
<keyword evidence="4" id="KW-1185">Reference proteome</keyword>
<protein>
    <submittedName>
        <fullName evidence="3">Tetratricopeptide repeat protein</fullName>
    </submittedName>
</protein>
<keyword evidence="1" id="KW-0802">TPR repeat</keyword>
<dbReference type="Proteomes" id="UP000316095">
    <property type="component" value="Unassembled WGS sequence"/>
</dbReference>
<reference evidence="3 4" key="1">
    <citation type="submission" date="2019-02" db="EMBL/GenBank/DDBJ databases">
        <title>Deep-cultivation of Planctomycetes and their phenomic and genomic characterization uncovers novel biology.</title>
        <authorList>
            <person name="Wiegand S."/>
            <person name="Jogler M."/>
            <person name="Boedeker C."/>
            <person name="Pinto D."/>
            <person name="Vollmers J."/>
            <person name="Rivas-Marin E."/>
            <person name="Kohn T."/>
            <person name="Peeters S.H."/>
            <person name="Heuer A."/>
            <person name="Rast P."/>
            <person name="Oberbeckmann S."/>
            <person name="Bunk B."/>
            <person name="Jeske O."/>
            <person name="Meyerdierks A."/>
            <person name="Storesund J.E."/>
            <person name="Kallscheuer N."/>
            <person name="Luecker S."/>
            <person name="Lage O.M."/>
            <person name="Pohl T."/>
            <person name="Merkel B.J."/>
            <person name="Hornburger P."/>
            <person name="Mueller R.-W."/>
            <person name="Bruemmer F."/>
            <person name="Labrenz M."/>
            <person name="Spormann A.M."/>
            <person name="Op Den Camp H."/>
            <person name="Overmann J."/>
            <person name="Amann R."/>
            <person name="Jetten M.S.M."/>
            <person name="Mascher T."/>
            <person name="Medema M.H."/>
            <person name="Devos D.P."/>
            <person name="Kaster A.-K."/>
            <person name="Ovreas L."/>
            <person name="Rohde M."/>
            <person name="Galperin M.Y."/>
            <person name="Jogler C."/>
        </authorList>
    </citation>
    <scope>NUCLEOTIDE SEQUENCE [LARGE SCALE GENOMIC DNA]</scope>
    <source>
        <strain evidence="3 4">Pan54</strain>
    </source>
</reference>